<organism evidence="3 4">
    <name type="scientific">Longimycelium tulufanense</name>
    <dbReference type="NCBI Taxonomy" id="907463"/>
    <lineage>
        <taxon>Bacteria</taxon>
        <taxon>Bacillati</taxon>
        <taxon>Actinomycetota</taxon>
        <taxon>Actinomycetes</taxon>
        <taxon>Pseudonocardiales</taxon>
        <taxon>Pseudonocardiaceae</taxon>
        <taxon>Longimycelium</taxon>
    </lineage>
</organism>
<dbReference type="AlphaFoldDB" id="A0A8J3CD40"/>
<dbReference type="PANTHER" id="PTHR44846">
    <property type="entry name" value="MANNOSYL-D-GLYCERATE TRANSPORT/METABOLISM SYSTEM REPRESSOR MNGR-RELATED"/>
    <property type="match status" value="1"/>
</dbReference>
<sequence>MPPTWTSTSAHYVTPRTGQRDAWTEDTAQRGHAGTNRLLEVAETTPPTGVADALQVPAGEPVVVRRRLVELDGRPIELADSYYPVSIARGTGLAEHRKIRGGAPTLLAELGHAPHQVEEEVTARPSTGQERELLDLEDGEPVLVLERLVRDADGQPVEVSVMTMAAEGRRLRYELSA</sequence>
<dbReference type="InterPro" id="IPR050679">
    <property type="entry name" value="Bact_HTH_transcr_reg"/>
</dbReference>
<dbReference type="Proteomes" id="UP000637578">
    <property type="component" value="Unassembled WGS sequence"/>
</dbReference>
<dbReference type="GO" id="GO:0045892">
    <property type="term" value="P:negative regulation of DNA-templated transcription"/>
    <property type="evidence" value="ECO:0007669"/>
    <property type="project" value="TreeGrafter"/>
</dbReference>
<gene>
    <name evidence="3" type="ORF">GCM10012275_53270</name>
</gene>
<dbReference type="Pfam" id="PF07702">
    <property type="entry name" value="UTRA"/>
    <property type="match status" value="1"/>
</dbReference>
<reference evidence="3" key="2">
    <citation type="submission" date="2020-09" db="EMBL/GenBank/DDBJ databases">
        <authorList>
            <person name="Sun Q."/>
            <person name="Zhou Y."/>
        </authorList>
    </citation>
    <scope>NUCLEOTIDE SEQUENCE</scope>
    <source>
        <strain evidence="3">CGMCC 4.5737</strain>
    </source>
</reference>
<dbReference type="GO" id="GO:0003677">
    <property type="term" value="F:DNA binding"/>
    <property type="evidence" value="ECO:0007669"/>
    <property type="project" value="InterPro"/>
</dbReference>
<dbReference type="RefSeq" id="WP_189061169.1">
    <property type="nucleotide sequence ID" value="NZ_BMMK01000035.1"/>
</dbReference>
<feature type="compositionally biased region" description="Basic and acidic residues" evidence="1">
    <location>
        <begin position="18"/>
        <end position="29"/>
    </location>
</feature>
<dbReference type="Gene3D" id="3.40.1410.10">
    <property type="entry name" value="Chorismate lyase-like"/>
    <property type="match status" value="1"/>
</dbReference>
<accession>A0A8J3CD40</accession>
<feature type="region of interest" description="Disordered" evidence="1">
    <location>
        <begin position="1"/>
        <end position="32"/>
    </location>
</feature>
<keyword evidence="4" id="KW-1185">Reference proteome</keyword>
<dbReference type="InterPro" id="IPR011663">
    <property type="entry name" value="UTRA"/>
</dbReference>
<evidence type="ECO:0000313" key="4">
    <source>
        <dbReference type="Proteomes" id="UP000637578"/>
    </source>
</evidence>
<protein>
    <recommendedName>
        <fullName evidence="2">UbiC transcription regulator-associated domain-containing protein</fullName>
    </recommendedName>
</protein>
<dbReference type="EMBL" id="BMMK01000035">
    <property type="protein sequence ID" value="GGM75863.1"/>
    <property type="molecule type" value="Genomic_DNA"/>
</dbReference>
<feature type="domain" description="UbiC transcription regulator-associated" evidence="2">
    <location>
        <begin position="29"/>
        <end position="170"/>
    </location>
</feature>
<dbReference type="PANTHER" id="PTHR44846:SF17">
    <property type="entry name" value="GNTR-FAMILY TRANSCRIPTIONAL REGULATOR"/>
    <property type="match status" value="1"/>
</dbReference>
<name>A0A8J3CD40_9PSEU</name>
<evidence type="ECO:0000256" key="1">
    <source>
        <dbReference type="SAM" id="MobiDB-lite"/>
    </source>
</evidence>
<dbReference type="SMART" id="SM00866">
    <property type="entry name" value="UTRA"/>
    <property type="match status" value="1"/>
</dbReference>
<evidence type="ECO:0000259" key="2">
    <source>
        <dbReference type="SMART" id="SM00866"/>
    </source>
</evidence>
<feature type="compositionally biased region" description="Polar residues" evidence="1">
    <location>
        <begin position="1"/>
        <end position="11"/>
    </location>
</feature>
<proteinExistence type="predicted"/>
<evidence type="ECO:0000313" key="3">
    <source>
        <dbReference type="EMBL" id="GGM75863.1"/>
    </source>
</evidence>
<comment type="caution">
    <text evidence="3">The sequence shown here is derived from an EMBL/GenBank/DDBJ whole genome shotgun (WGS) entry which is preliminary data.</text>
</comment>
<dbReference type="InterPro" id="IPR028978">
    <property type="entry name" value="Chorismate_lyase_/UTRA_dom_sf"/>
</dbReference>
<dbReference type="SUPFAM" id="SSF64288">
    <property type="entry name" value="Chorismate lyase-like"/>
    <property type="match status" value="1"/>
</dbReference>
<reference evidence="3" key="1">
    <citation type="journal article" date="2014" name="Int. J. Syst. Evol. Microbiol.">
        <title>Complete genome sequence of Corynebacterium casei LMG S-19264T (=DSM 44701T), isolated from a smear-ripened cheese.</title>
        <authorList>
            <consortium name="US DOE Joint Genome Institute (JGI-PGF)"/>
            <person name="Walter F."/>
            <person name="Albersmeier A."/>
            <person name="Kalinowski J."/>
            <person name="Ruckert C."/>
        </authorList>
    </citation>
    <scope>NUCLEOTIDE SEQUENCE</scope>
    <source>
        <strain evidence="3">CGMCC 4.5737</strain>
    </source>
</reference>